<dbReference type="Proteomes" id="UP000004206">
    <property type="component" value="Unassembled WGS sequence"/>
</dbReference>
<dbReference type="OrthoDB" id="9979084at2"/>
<name>D3MU44_9FIRM</name>
<gene>
    <name evidence="1" type="ORF">HMPREF0631_1350</name>
</gene>
<proteinExistence type="predicted"/>
<reference evidence="1 2" key="1">
    <citation type="submission" date="2010-01" db="EMBL/GenBank/DDBJ databases">
        <authorList>
            <person name="Dodson R."/>
            <person name="Madupu R."/>
            <person name="Durkin A.S."/>
            <person name="Torralba M."/>
            <person name="Methe B."/>
            <person name="Sutton G.G."/>
            <person name="Strausberg R.L."/>
            <person name="Nelson K.E."/>
        </authorList>
    </citation>
    <scope>NUCLEOTIDE SEQUENCE [LARGE SCALE GENOMIC DNA]</scope>
    <source>
        <strain evidence="1 2">653-L</strain>
    </source>
</reference>
<dbReference type="RefSeq" id="WP_002844545.1">
    <property type="nucleotide sequence ID" value="NZ_ADJN01000065.1"/>
</dbReference>
<dbReference type="EMBL" id="ADJN01000065">
    <property type="protein sequence ID" value="EFD04409.1"/>
    <property type="molecule type" value="Genomic_DNA"/>
</dbReference>
<evidence type="ECO:0000313" key="1">
    <source>
        <dbReference type="EMBL" id="EFD04409.1"/>
    </source>
</evidence>
<dbReference type="GeneID" id="79843453"/>
<comment type="caution">
    <text evidence="1">The sequence shown here is derived from an EMBL/GenBank/DDBJ whole genome shotgun (WGS) entry which is preliminary data.</text>
</comment>
<dbReference type="AlphaFoldDB" id="D3MU44"/>
<protein>
    <submittedName>
        <fullName evidence="1">Uncharacterized protein</fullName>
    </submittedName>
</protein>
<accession>D3MU44</accession>
<keyword evidence="2" id="KW-1185">Reference proteome</keyword>
<organism evidence="1 2">
    <name type="scientific">Peptostreptococcus anaerobius 653-L</name>
    <dbReference type="NCBI Taxonomy" id="596329"/>
    <lineage>
        <taxon>Bacteria</taxon>
        <taxon>Bacillati</taxon>
        <taxon>Bacillota</taxon>
        <taxon>Clostridia</taxon>
        <taxon>Peptostreptococcales</taxon>
        <taxon>Peptostreptococcaceae</taxon>
        <taxon>Peptostreptococcus</taxon>
    </lineage>
</organism>
<sequence>MEKLIIKSEKKPWQQKKPCVGVSEDVYNRLKELSEETGKSMTVLANMIFEFGFKNICIVEE</sequence>
<evidence type="ECO:0000313" key="2">
    <source>
        <dbReference type="Proteomes" id="UP000004206"/>
    </source>
</evidence>